<evidence type="ECO:0000256" key="5">
    <source>
        <dbReference type="ARBA" id="ARBA00045658"/>
    </source>
</evidence>
<dbReference type="RefSeq" id="WP_170124075.1">
    <property type="nucleotide sequence ID" value="NZ_CAKZQT010000018.1"/>
</dbReference>
<sequence>MPESPAPHAPPLPVCLLTGFLGAGKSTLLNFVLRHPQMAGTAVVINEYGSVGIDHHLVESASDDTELIADGCLCCTASGQLAESLLALLERARRRQFHLRRIIIETTGLAEPGPILSQLLRHETLRERFVVDSVVTLVDASNAAATLADHDIAVSQITAADRLLVTKTDLVDAAAARQLQYRLAEMNPDAVIEHVVAGTAQPAQLFSGAHRRATSGADFGSLFAKVGQIRFAPAARLSPSGPLINPRPPSEQDIQTFGLILDEPLPESTFNSWLAFLRTLCGPTLLRMKGLVNIQGRNVPTVLHGVQQTFHPPQTLPAWPDEDRRTRLVFITRGWWQDIVGSTLEWLRARKPRSVTDQPA</sequence>
<keyword evidence="1" id="KW-0547">Nucleotide-binding</keyword>
<evidence type="ECO:0000259" key="7">
    <source>
        <dbReference type="SMART" id="SM00833"/>
    </source>
</evidence>
<dbReference type="InterPro" id="IPR011629">
    <property type="entry name" value="CobW-like_C"/>
</dbReference>
<evidence type="ECO:0000313" key="9">
    <source>
        <dbReference type="Proteomes" id="UP000248330"/>
    </source>
</evidence>
<feature type="domain" description="CobW C-terminal" evidence="7">
    <location>
        <begin position="254"/>
        <end position="348"/>
    </location>
</feature>
<dbReference type="InterPro" id="IPR027417">
    <property type="entry name" value="P-loop_NTPase"/>
</dbReference>
<name>A0A318E8B4_9GAMM</name>
<comment type="caution">
    <text evidence="8">The sequence shown here is derived from an EMBL/GenBank/DDBJ whole genome shotgun (WGS) entry which is preliminary data.</text>
</comment>
<protein>
    <submittedName>
        <fullName evidence="8">G3E family GTPase</fullName>
    </submittedName>
</protein>
<evidence type="ECO:0000256" key="6">
    <source>
        <dbReference type="ARBA" id="ARBA00049117"/>
    </source>
</evidence>
<dbReference type="SUPFAM" id="SSF90002">
    <property type="entry name" value="Hypothetical protein YjiA, C-terminal domain"/>
    <property type="match status" value="1"/>
</dbReference>
<dbReference type="CDD" id="cd03112">
    <property type="entry name" value="CobW-like"/>
    <property type="match status" value="1"/>
</dbReference>
<dbReference type="GO" id="GO:0000166">
    <property type="term" value="F:nucleotide binding"/>
    <property type="evidence" value="ECO:0007669"/>
    <property type="project" value="UniProtKB-KW"/>
</dbReference>
<dbReference type="Gene3D" id="3.30.1220.10">
    <property type="entry name" value="CobW-like, C-terminal domain"/>
    <property type="match status" value="1"/>
</dbReference>
<keyword evidence="9" id="KW-1185">Reference proteome</keyword>
<evidence type="ECO:0000256" key="1">
    <source>
        <dbReference type="ARBA" id="ARBA00022741"/>
    </source>
</evidence>
<dbReference type="PANTHER" id="PTHR13748:SF62">
    <property type="entry name" value="COBW DOMAIN-CONTAINING PROTEIN"/>
    <property type="match status" value="1"/>
</dbReference>
<comment type="function">
    <text evidence="5">Zinc chaperone that directly transfers zinc cofactor to target proteins, thereby activating them. Zinc is transferred from the CXCC motif in the GTPase domain to the zinc binding site in target proteins in a process requiring GTP hydrolysis.</text>
</comment>
<evidence type="ECO:0000256" key="3">
    <source>
        <dbReference type="ARBA" id="ARBA00023186"/>
    </source>
</evidence>
<comment type="catalytic activity">
    <reaction evidence="6">
        <text>GTP + H2O = GDP + phosphate + H(+)</text>
        <dbReference type="Rhea" id="RHEA:19669"/>
        <dbReference type="ChEBI" id="CHEBI:15377"/>
        <dbReference type="ChEBI" id="CHEBI:15378"/>
        <dbReference type="ChEBI" id="CHEBI:37565"/>
        <dbReference type="ChEBI" id="CHEBI:43474"/>
        <dbReference type="ChEBI" id="CHEBI:58189"/>
    </reaction>
    <physiologicalReaction direction="left-to-right" evidence="6">
        <dbReference type="Rhea" id="RHEA:19670"/>
    </physiologicalReaction>
</comment>
<dbReference type="InterPro" id="IPR036627">
    <property type="entry name" value="CobW-likC_sf"/>
</dbReference>
<dbReference type="EMBL" id="QICN01000010">
    <property type="protein sequence ID" value="PXV65329.1"/>
    <property type="molecule type" value="Genomic_DNA"/>
</dbReference>
<comment type="similarity">
    <text evidence="4">Belongs to the SIMIBI class G3E GTPase family. ZNG1 subfamily.</text>
</comment>
<dbReference type="AlphaFoldDB" id="A0A318E8B4"/>
<dbReference type="InterPro" id="IPR051316">
    <property type="entry name" value="Zinc-reg_GTPase_activator"/>
</dbReference>
<dbReference type="InterPro" id="IPR003495">
    <property type="entry name" value="CobW/HypB/UreG_nucleotide-bd"/>
</dbReference>
<proteinExistence type="inferred from homology"/>
<dbReference type="PANTHER" id="PTHR13748">
    <property type="entry name" value="COBW-RELATED"/>
    <property type="match status" value="1"/>
</dbReference>
<evidence type="ECO:0000256" key="2">
    <source>
        <dbReference type="ARBA" id="ARBA00022801"/>
    </source>
</evidence>
<dbReference type="Gene3D" id="3.40.50.300">
    <property type="entry name" value="P-loop containing nucleotide triphosphate hydrolases"/>
    <property type="match status" value="1"/>
</dbReference>
<accession>A0A318E8B4</accession>
<evidence type="ECO:0000256" key="4">
    <source>
        <dbReference type="ARBA" id="ARBA00034320"/>
    </source>
</evidence>
<dbReference type="GO" id="GO:0016787">
    <property type="term" value="F:hydrolase activity"/>
    <property type="evidence" value="ECO:0007669"/>
    <property type="project" value="UniProtKB-KW"/>
</dbReference>
<evidence type="ECO:0000313" key="8">
    <source>
        <dbReference type="EMBL" id="PXV65329.1"/>
    </source>
</evidence>
<organism evidence="8 9">
    <name type="scientific">Sinimarinibacterium flocculans</name>
    <dbReference type="NCBI Taxonomy" id="985250"/>
    <lineage>
        <taxon>Bacteria</taxon>
        <taxon>Pseudomonadati</taxon>
        <taxon>Pseudomonadota</taxon>
        <taxon>Gammaproteobacteria</taxon>
        <taxon>Nevskiales</taxon>
        <taxon>Nevskiaceae</taxon>
        <taxon>Sinimarinibacterium</taxon>
    </lineage>
</organism>
<dbReference type="SMART" id="SM00833">
    <property type="entry name" value="CobW_C"/>
    <property type="match status" value="1"/>
</dbReference>
<dbReference type="GO" id="GO:0005737">
    <property type="term" value="C:cytoplasm"/>
    <property type="evidence" value="ECO:0007669"/>
    <property type="project" value="TreeGrafter"/>
</dbReference>
<gene>
    <name evidence="8" type="ORF">C8D93_110147</name>
</gene>
<dbReference type="Proteomes" id="UP000248330">
    <property type="component" value="Unassembled WGS sequence"/>
</dbReference>
<reference evidence="8 9" key="1">
    <citation type="submission" date="2018-04" db="EMBL/GenBank/DDBJ databases">
        <title>Genomic Encyclopedia of Type Strains, Phase IV (KMG-IV): sequencing the most valuable type-strain genomes for metagenomic binning, comparative biology and taxonomic classification.</title>
        <authorList>
            <person name="Goeker M."/>
        </authorList>
    </citation>
    <scope>NUCLEOTIDE SEQUENCE [LARGE SCALE GENOMIC DNA]</scope>
    <source>
        <strain evidence="8 9">DSM 104150</strain>
    </source>
</reference>
<keyword evidence="2" id="KW-0378">Hydrolase</keyword>
<dbReference type="Pfam" id="PF02492">
    <property type="entry name" value="cobW"/>
    <property type="match status" value="1"/>
</dbReference>
<dbReference type="Pfam" id="PF07683">
    <property type="entry name" value="CobW_C"/>
    <property type="match status" value="1"/>
</dbReference>
<dbReference type="SUPFAM" id="SSF52540">
    <property type="entry name" value="P-loop containing nucleoside triphosphate hydrolases"/>
    <property type="match status" value="1"/>
</dbReference>
<keyword evidence="3" id="KW-0143">Chaperone</keyword>